<dbReference type="PATRIC" id="fig|1423816.3.peg.2838"/>
<gene>
    <name evidence="1" type="ORF">FD51_GL002730</name>
</gene>
<organism evidence="1 2">
    <name type="scientific">Lacticaseibacillus zeae DSM 20178 = KCTC 3804</name>
    <dbReference type="NCBI Taxonomy" id="1423816"/>
    <lineage>
        <taxon>Bacteria</taxon>
        <taxon>Bacillati</taxon>
        <taxon>Bacillota</taxon>
        <taxon>Bacilli</taxon>
        <taxon>Lactobacillales</taxon>
        <taxon>Lactobacillaceae</taxon>
        <taxon>Lacticaseibacillus</taxon>
    </lineage>
</organism>
<dbReference type="Proteomes" id="UP000051984">
    <property type="component" value="Unassembled WGS sequence"/>
</dbReference>
<protein>
    <submittedName>
        <fullName evidence="1">Uncharacterized protein</fullName>
    </submittedName>
</protein>
<evidence type="ECO:0000313" key="1">
    <source>
        <dbReference type="EMBL" id="KRK12597.1"/>
    </source>
</evidence>
<proteinExistence type="predicted"/>
<dbReference type="AlphaFoldDB" id="A0A0R1ETG7"/>
<comment type="caution">
    <text evidence="1">The sequence shown here is derived from an EMBL/GenBank/DDBJ whole genome shotgun (WGS) entry which is preliminary data.</text>
</comment>
<reference evidence="1 2" key="1">
    <citation type="journal article" date="2015" name="Genome Announc.">
        <title>Expanding the biotechnology potential of lactobacilli through comparative genomics of 213 strains and associated genera.</title>
        <authorList>
            <person name="Sun Z."/>
            <person name="Harris H.M."/>
            <person name="McCann A."/>
            <person name="Guo C."/>
            <person name="Argimon S."/>
            <person name="Zhang W."/>
            <person name="Yang X."/>
            <person name="Jeffery I.B."/>
            <person name="Cooney J.C."/>
            <person name="Kagawa T.F."/>
            <person name="Liu W."/>
            <person name="Song Y."/>
            <person name="Salvetti E."/>
            <person name="Wrobel A."/>
            <person name="Rasinkangas P."/>
            <person name="Parkhill J."/>
            <person name="Rea M.C."/>
            <person name="O'Sullivan O."/>
            <person name="Ritari J."/>
            <person name="Douillard F.P."/>
            <person name="Paul Ross R."/>
            <person name="Yang R."/>
            <person name="Briner A.E."/>
            <person name="Felis G.E."/>
            <person name="de Vos W.M."/>
            <person name="Barrangou R."/>
            <person name="Klaenhammer T.R."/>
            <person name="Caufield P.W."/>
            <person name="Cui Y."/>
            <person name="Zhang H."/>
            <person name="O'Toole P.W."/>
        </authorList>
    </citation>
    <scope>NUCLEOTIDE SEQUENCE [LARGE SCALE GENOMIC DNA]</scope>
    <source>
        <strain evidence="1 2">DSM 20178</strain>
    </source>
</reference>
<accession>A0A0R1ETG7</accession>
<name>A0A0R1ETG7_LACZE</name>
<dbReference type="EMBL" id="AZCT01000006">
    <property type="protein sequence ID" value="KRK12597.1"/>
    <property type="molecule type" value="Genomic_DNA"/>
</dbReference>
<evidence type="ECO:0000313" key="2">
    <source>
        <dbReference type="Proteomes" id="UP000051984"/>
    </source>
</evidence>
<sequence>MPAYVDVISIHAVTWTATKRPTGLLCWLLISIHAVTWTATRHAKPNEQRPLISIHAVTWTATDTDSIFMRISY</sequence>